<accession>A0ABS5WK12</accession>
<dbReference type="Pfam" id="PF18911">
    <property type="entry name" value="PKD_4"/>
    <property type="match status" value="5"/>
</dbReference>
<feature type="domain" description="PKD" evidence="5">
    <location>
        <begin position="748"/>
        <end position="833"/>
    </location>
</feature>
<keyword evidence="3" id="KW-0732">Signal</keyword>
<dbReference type="CDD" id="cd00146">
    <property type="entry name" value="PKD"/>
    <property type="match status" value="5"/>
</dbReference>
<dbReference type="Proteomes" id="UP000740413">
    <property type="component" value="Unassembled WGS sequence"/>
</dbReference>
<feature type="compositionally biased region" description="Polar residues" evidence="4">
    <location>
        <begin position="247"/>
        <end position="256"/>
    </location>
</feature>
<protein>
    <submittedName>
        <fullName evidence="6">PKD domain-containing protein</fullName>
    </submittedName>
</protein>
<feature type="compositionally biased region" description="Gly residues" evidence="4">
    <location>
        <begin position="835"/>
        <end position="874"/>
    </location>
</feature>
<feature type="compositionally biased region" description="Acidic residues" evidence="4">
    <location>
        <begin position="356"/>
        <end position="382"/>
    </location>
</feature>
<feature type="domain" description="PKD" evidence="5">
    <location>
        <begin position="396"/>
        <end position="476"/>
    </location>
</feature>
<evidence type="ECO:0000256" key="2">
    <source>
        <dbReference type="ARBA" id="ARBA00022525"/>
    </source>
</evidence>
<reference evidence="7" key="1">
    <citation type="submission" date="2023-07" db="EMBL/GenBank/DDBJ databases">
        <title>Zobellia barbeyronii sp. nov., a new marine flavobacterium, isolated from green and red algae.</title>
        <authorList>
            <person name="Nedashkovskaya O.I."/>
            <person name="Otstavnykh N."/>
            <person name="Zhukova N."/>
            <person name="Guzev K."/>
            <person name="Chausova V."/>
            <person name="Tekutyeva L."/>
            <person name="Mikhailov V."/>
            <person name="Isaeva M."/>
        </authorList>
    </citation>
    <scope>NUCLEOTIDE SEQUENCE [LARGE SCALE GENOMIC DNA]</scope>
    <source>
        <strain evidence="7">KMM 6746</strain>
    </source>
</reference>
<feature type="compositionally biased region" description="Acidic residues" evidence="4">
    <location>
        <begin position="312"/>
        <end position="327"/>
    </location>
</feature>
<dbReference type="SUPFAM" id="SSF49299">
    <property type="entry name" value="PKD domain"/>
    <property type="match status" value="5"/>
</dbReference>
<feature type="compositionally biased region" description="Acidic residues" evidence="4">
    <location>
        <begin position="334"/>
        <end position="349"/>
    </location>
</feature>
<sequence>MKFHPTTPNKSFIGFVFIFLLIIISCTKDNELLKDAVLNDPSTLVEEAESKDASEEIVEEEILEEEILVVEEEEILEEIVYETRTTVFTPIHDAHLQSGKGYNQDLIRLEEGSRESYIMFDLSEIDSIGGSLEEIHFEFTISNDDGHGTISILKGDSTDWSEHSITENTAPQSDTLLGSTNKIYQVNQTQEIILDEEKVGTEVITLVLKHEDGNDLAFASKEHDTKEGPKLVVTYSAPQDAEAIISENETPTSISPTPDPVSDENNEDEISSESETPNEEETPVVTPKEETEEEVETPKEEVETPAETPKEETEEEAETPKEEEETPAETPKEETEEEAETPKEEDETPVETPKEETEEEAETPKEEEETPVETPKEEEEDEIKPPVVIPVENQSPIAVVDAAPSSGTAPLKVSFTGNNSSDDQEVKNYGWNFGDGNSSNESNPSHTFEKAGTFKVTLTVQDAQGKIDTEETTITVKPSENNAPKAVAKGTPTSGEAPLKVSFDGKNSSDDNEITSYIWDFKDGDKGSSSSTSHTFTKAGTYEVLLTVKDKAGLEDTDTVTITVTEKENAAPTAKASANISEGEAPIEIQFKGSSSTDDKAVKNYSWDFKDGSTATSSNPSHSFNEKGTYNVVLTVTDEEGLKDSETITVIITETENEAPKANASANVTEGEAPLEIQFNGSNSTDDKGVKNYFWDFKDGSTSTSSNPSHSFTKEGIYNVLLTVTDEESLKDSETITIKITKTENEAPVAIPSGSPLTGYAPLTVELKAYNSTDDKEIKGYFWDFKDGSTTTTKNPEHTFANSGTYQVELSVKDAEGLTHATTIEVEVKERPVDNGGGDTGGGDTGGGDTGGGDTGGGDTGGGDTGGGDTGGSSGNYPSNAVFASDFGFNSSDGTDAIYQALTSGSSYVVIDKQSSDWIVQPLKLFRLKNMTIVFESGVTLRAKSGAFSASSSILFQLVAAENIKIEGNNAELKMIKSEYNNMENRHAFAINGGNNITVKDLILKDSGGDGMYISGGYNATYSKNITLDNIISENNRRQGLSIISAEDVWVKNSKFNGSNGADPESGVALEPNDASDRLVNINFNNCMFSDNDSHGFLLSVGKLTSSSIPISVNVTDCTFENNMQSPSNGITTAELNLGQGQHNNPVQGTATFKRLQFNSSKYRVIKAKKSANAYKVIFQDCKAYNVSTSSSDPAIELEAFSGETTTGNFEFNNFYLEYSKNVPFMSINAPNIGHTVKNIKGTFTIKEPNDNPLRYKDGYKPSSNVNVNISYNHIN</sequence>
<dbReference type="PROSITE" id="PS50093">
    <property type="entry name" value="PKD"/>
    <property type="match status" value="5"/>
</dbReference>
<dbReference type="EMBL" id="JACATN010000006">
    <property type="protein sequence ID" value="MBT2163195.1"/>
    <property type="molecule type" value="Genomic_DNA"/>
</dbReference>
<keyword evidence="7" id="KW-1185">Reference proteome</keyword>
<dbReference type="InterPro" id="IPR029865">
    <property type="entry name" value="KIAA0319-like"/>
</dbReference>
<dbReference type="InterPro" id="IPR055372">
    <property type="entry name" value="CBM96"/>
</dbReference>
<dbReference type="InterPro" id="IPR012334">
    <property type="entry name" value="Pectin_lyas_fold"/>
</dbReference>
<feature type="domain" description="PKD" evidence="5">
    <location>
        <begin position="660"/>
        <end position="747"/>
    </location>
</feature>
<dbReference type="InterPro" id="IPR000601">
    <property type="entry name" value="PKD_dom"/>
</dbReference>
<keyword evidence="2" id="KW-0964">Secreted</keyword>
<dbReference type="InterPro" id="IPR035986">
    <property type="entry name" value="PKD_dom_sf"/>
</dbReference>
<dbReference type="Pfam" id="PF24517">
    <property type="entry name" value="CBM96"/>
    <property type="match status" value="1"/>
</dbReference>
<feature type="region of interest" description="Disordered" evidence="4">
    <location>
        <begin position="403"/>
        <end position="450"/>
    </location>
</feature>
<evidence type="ECO:0000256" key="3">
    <source>
        <dbReference type="ARBA" id="ARBA00022729"/>
    </source>
</evidence>
<evidence type="ECO:0000313" key="7">
    <source>
        <dbReference type="Proteomes" id="UP000740413"/>
    </source>
</evidence>
<evidence type="ECO:0000256" key="4">
    <source>
        <dbReference type="SAM" id="MobiDB-lite"/>
    </source>
</evidence>
<feature type="domain" description="PKD" evidence="5">
    <location>
        <begin position="484"/>
        <end position="565"/>
    </location>
</feature>
<dbReference type="InterPro" id="IPR013783">
    <property type="entry name" value="Ig-like_fold"/>
</dbReference>
<feature type="domain" description="PKD" evidence="5">
    <location>
        <begin position="572"/>
        <end position="659"/>
    </location>
</feature>
<dbReference type="PROSITE" id="PS51257">
    <property type="entry name" value="PROKAR_LIPOPROTEIN"/>
    <property type="match status" value="1"/>
</dbReference>
<comment type="subcellular location">
    <subcellularLocation>
        <location evidence="1">Secreted</location>
    </subcellularLocation>
</comment>
<evidence type="ECO:0000313" key="6">
    <source>
        <dbReference type="EMBL" id="MBT2163195.1"/>
    </source>
</evidence>
<feature type="compositionally biased region" description="Polar residues" evidence="4">
    <location>
        <begin position="435"/>
        <end position="446"/>
    </location>
</feature>
<dbReference type="PANTHER" id="PTHR46182">
    <property type="entry name" value="FI19480P1"/>
    <property type="match status" value="1"/>
</dbReference>
<dbReference type="Gene3D" id="2.160.20.10">
    <property type="entry name" value="Single-stranded right-handed beta-helix, Pectin lyase-like"/>
    <property type="match status" value="1"/>
</dbReference>
<feature type="region of interest" description="Disordered" evidence="4">
    <location>
        <begin position="827"/>
        <end position="874"/>
    </location>
</feature>
<dbReference type="SUPFAM" id="SSF51126">
    <property type="entry name" value="Pectin lyase-like"/>
    <property type="match status" value="1"/>
</dbReference>
<dbReference type="PANTHER" id="PTHR46182:SF2">
    <property type="entry name" value="FI19480P1"/>
    <property type="match status" value="1"/>
</dbReference>
<dbReference type="Gene3D" id="2.60.40.10">
    <property type="entry name" value="Immunoglobulins"/>
    <property type="match status" value="5"/>
</dbReference>
<name>A0ABS5WK12_9FLAO</name>
<feature type="compositionally biased region" description="Acidic residues" evidence="4">
    <location>
        <begin position="261"/>
        <end position="282"/>
    </location>
</feature>
<dbReference type="InterPro" id="IPR011050">
    <property type="entry name" value="Pectin_lyase_fold/virulence"/>
</dbReference>
<dbReference type="SMART" id="SM00089">
    <property type="entry name" value="PKD"/>
    <property type="match status" value="5"/>
</dbReference>
<feature type="region of interest" description="Disordered" evidence="4">
    <location>
        <begin position="244"/>
        <end position="390"/>
    </location>
</feature>
<dbReference type="SMART" id="SM00710">
    <property type="entry name" value="PbH1"/>
    <property type="match status" value="5"/>
</dbReference>
<organism evidence="6 7">
    <name type="scientific">Zobellia barbeyronii</name>
    <dbReference type="NCBI Taxonomy" id="2748009"/>
    <lineage>
        <taxon>Bacteria</taxon>
        <taxon>Pseudomonadati</taxon>
        <taxon>Bacteroidota</taxon>
        <taxon>Flavobacteriia</taxon>
        <taxon>Flavobacteriales</taxon>
        <taxon>Flavobacteriaceae</taxon>
        <taxon>Zobellia</taxon>
    </lineage>
</organism>
<dbReference type="InterPro" id="IPR022409">
    <property type="entry name" value="PKD/Chitinase_dom"/>
</dbReference>
<comment type="caution">
    <text evidence="6">The sequence shown here is derived from an EMBL/GenBank/DDBJ whole genome shotgun (WGS) entry which is preliminary data.</text>
</comment>
<gene>
    <name evidence="6" type="ORF">HW347_18130</name>
</gene>
<evidence type="ECO:0000256" key="1">
    <source>
        <dbReference type="ARBA" id="ARBA00004613"/>
    </source>
</evidence>
<evidence type="ECO:0000259" key="5">
    <source>
        <dbReference type="PROSITE" id="PS50093"/>
    </source>
</evidence>
<feature type="region of interest" description="Disordered" evidence="4">
    <location>
        <begin position="477"/>
        <end position="507"/>
    </location>
</feature>
<dbReference type="RefSeq" id="WP_214613162.1">
    <property type="nucleotide sequence ID" value="NZ_JACATN010000006.1"/>
</dbReference>
<dbReference type="InterPro" id="IPR006626">
    <property type="entry name" value="PbH1"/>
</dbReference>
<proteinExistence type="predicted"/>